<evidence type="ECO:0000313" key="1">
    <source>
        <dbReference type="EMBL" id="SDM97999.1"/>
    </source>
</evidence>
<proteinExistence type="predicted"/>
<evidence type="ECO:0000313" key="2">
    <source>
        <dbReference type="Proteomes" id="UP000199639"/>
    </source>
</evidence>
<name>A0A5E9FX32_9MICO</name>
<organism evidence="1 2">
    <name type="scientific">Cryobacterium flavum</name>
    <dbReference type="NCBI Taxonomy" id="1424659"/>
    <lineage>
        <taxon>Bacteria</taxon>
        <taxon>Bacillati</taxon>
        <taxon>Actinomycetota</taxon>
        <taxon>Actinomycetes</taxon>
        <taxon>Micrococcales</taxon>
        <taxon>Microbacteriaceae</taxon>
        <taxon>Cryobacterium</taxon>
    </lineage>
</organism>
<dbReference type="EMBL" id="FNIB01000003">
    <property type="protein sequence ID" value="SDM97999.1"/>
    <property type="molecule type" value="Genomic_DNA"/>
</dbReference>
<reference evidence="1 2" key="1">
    <citation type="submission" date="2016-10" db="EMBL/GenBank/DDBJ databases">
        <authorList>
            <person name="Varghese N."/>
            <person name="Submissions S."/>
        </authorList>
    </citation>
    <scope>NUCLEOTIDE SEQUENCE [LARGE SCALE GENOMIC DNA]</scope>
    <source>
        <strain evidence="1 2">CGMCC 1.11215</strain>
    </source>
</reference>
<dbReference type="STRING" id="1424659.SAMN05216368_103122"/>
<sequence length="85" mass="9526">MHRQERVRRADVQAETRGGGLAQAALVFDGDAAIAWCEFGSPVELPRIYHRKGTRAMFEKAGFTFERHIGKSKTVMRKTIPPARG</sequence>
<protein>
    <submittedName>
        <fullName evidence="1">Uncharacterized protein</fullName>
    </submittedName>
</protein>
<gene>
    <name evidence="1" type="ORF">SAMN05216368_103122</name>
</gene>
<accession>A0A5E9FX32</accession>
<dbReference type="RefSeq" id="WP_241983193.1">
    <property type="nucleotide sequence ID" value="NZ_FNIB01000003.1"/>
</dbReference>
<dbReference type="Proteomes" id="UP000199639">
    <property type="component" value="Unassembled WGS sequence"/>
</dbReference>
<dbReference type="AlphaFoldDB" id="A0A5E9FX32"/>